<feature type="domain" description="DUF5666" evidence="1">
    <location>
        <begin position="251"/>
        <end position="299"/>
    </location>
</feature>
<name>A0A2T3KZR6_PHOLD</name>
<organism evidence="2 3">
    <name type="scientific">Photobacterium leiognathi subsp. mandapamensis</name>
    <name type="common">Photobacterium mandapamensis</name>
    <dbReference type="NCBI Taxonomy" id="48408"/>
    <lineage>
        <taxon>Bacteria</taxon>
        <taxon>Pseudomonadati</taxon>
        <taxon>Pseudomonadota</taxon>
        <taxon>Gammaproteobacteria</taxon>
        <taxon>Vibrionales</taxon>
        <taxon>Vibrionaceae</taxon>
        <taxon>Photobacterium</taxon>
    </lineage>
</organism>
<dbReference type="Pfam" id="PF18914">
    <property type="entry name" value="DUF5666"/>
    <property type="match status" value="4"/>
</dbReference>
<comment type="caution">
    <text evidence="2">The sequence shown here is derived from an EMBL/GenBank/DDBJ whole genome shotgun (WGS) entry which is preliminary data.</text>
</comment>
<dbReference type="PROSITE" id="PS51257">
    <property type="entry name" value="PROKAR_LIPOPROTEIN"/>
    <property type="match status" value="1"/>
</dbReference>
<feature type="domain" description="DUF5666" evidence="1">
    <location>
        <begin position="325"/>
        <end position="382"/>
    </location>
</feature>
<gene>
    <name evidence="2" type="ORF">C0W93_01340</name>
</gene>
<feature type="domain" description="DUF5666" evidence="1">
    <location>
        <begin position="190"/>
        <end position="237"/>
    </location>
</feature>
<sequence length="386" mass="42563">MKKLVLAALVGFVLTGCGGGGGSDESKPTPPPVVDVKPVAAQGAINKVNYANKTVEVNGHTYQVERVQYGSNNKLPINEKLSINDLEPNMMVQVSTQAKSGAVVYIEPTMVGMISSISSDRKTFVVNGVTLTFDMNAEFKPLDWVMVSSLPQATADGLGYKVLSVVKIEQDDVDGQYEIEGRLSNLDQNMQTFKLGANTNIYFGDAIIEDNATLTNGQWVEVKGQMINEEFHATEVEVETYDDSDNDHEIEGIVTWVNSDKSQFELNARGRFVVNSQTRFEDGSKVNLVAGELVEVTAVNGIAKEIEFERDFGGEAGNWHEFEREGYVSSVGYDHFMIAGETFYVDAYTEFEDNLKLETLNGVYIDVEGVIIDGKKVAREIEREDD</sequence>
<evidence type="ECO:0000313" key="3">
    <source>
        <dbReference type="Proteomes" id="UP000240530"/>
    </source>
</evidence>
<dbReference type="InterPro" id="IPR043724">
    <property type="entry name" value="DUF5666"/>
</dbReference>
<feature type="domain" description="DUF5666" evidence="1">
    <location>
        <begin position="112"/>
        <end position="140"/>
    </location>
</feature>
<dbReference type="Proteomes" id="UP000240530">
    <property type="component" value="Unassembled WGS sequence"/>
</dbReference>
<dbReference type="RefSeq" id="WP_107184102.1">
    <property type="nucleotide sequence ID" value="NZ_CP131575.1"/>
</dbReference>
<protein>
    <recommendedName>
        <fullName evidence="1">DUF5666 domain-containing protein</fullName>
    </recommendedName>
</protein>
<proteinExistence type="predicted"/>
<evidence type="ECO:0000259" key="1">
    <source>
        <dbReference type="Pfam" id="PF18914"/>
    </source>
</evidence>
<reference evidence="2 3" key="1">
    <citation type="submission" date="2018-03" db="EMBL/GenBank/DDBJ databases">
        <title>Whole genome sequencing of Histamine producing bacteria.</title>
        <authorList>
            <person name="Butler K."/>
        </authorList>
    </citation>
    <scope>NUCLEOTIDE SEQUENCE [LARGE SCALE GENOMIC DNA]</scope>
    <source>
        <strain evidence="2 3">Res.4.1</strain>
    </source>
</reference>
<evidence type="ECO:0000313" key="2">
    <source>
        <dbReference type="EMBL" id="PSV13618.1"/>
    </source>
</evidence>
<accession>A0A2T3KZR6</accession>
<dbReference type="EMBL" id="PYNS01000001">
    <property type="protein sequence ID" value="PSV13618.1"/>
    <property type="molecule type" value="Genomic_DNA"/>
</dbReference>
<dbReference type="AlphaFoldDB" id="A0A2T3KZR6"/>